<accession>A0AAV7FQ91</accession>
<dbReference type="GO" id="GO:0008173">
    <property type="term" value="F:RNA methyltransferase activity"/>
    <property type="evidence" value="ECO:0007669"/>
    <property type="project" value="UniProtKB-ARBA"/>
</dbReference>
<dbReference type="InterPro" id="IPR019410">
    <property type="entry name" value="Methyltransf_16"/>
</dbReference>
<dbReference type="InterPro" id="IPR026113">
    <property type="entry name" value="METTL2/6/8-like"/>
</dbReference>
<feature type="domain" description="Methyltransferase type 12" evidence="4">
    <location>
        <begin position="124"/>
        <end position="225"/>
    </location>
</feature>
<comment type="similarity">
    <text evidence="1">Belongs to the methyltransferase superfamily. METL family.</text>
</comment>
<comment type="caution">
    <text evidence="5">The sequence shown here is derived from an EMBL/GenBank/DDBJ whole genome shotgun (WGS) entry which is preliminary data.</text>
</comment>
<keyword evidence="2" id="KW-0489">Methyltransferase</keyword>
<dbReference type="Proteomes" id="UP000775213">
    <property type="component" value="Unassembled WGS sequence"/>
</dbReference>
<evidence type="ECO:0000259" key="4">
    <source>
        <dbReference type="Pfam" id="PF08242"/>
    </source>
</evidence>
<keyword evidence="6" id="KW-1185">Reference proteome</keyword>
<dbReference type="Gene3D" id="3.40.50.150">
    <property type="entry name" value="Vaccinia Virus protein VP39"/>
    <property type="match status" value="2"/>
</dbReference>
<evidence type="ECO:0000256" key="3">
    <source>
        <dbReference type="ARBA" id="ARBA00022679"/>
    </source>
</evidence>
<dbReference type="PANTHER" id="PTHR22809">
    <property type="entry name" value="METHYLTRANSFERASE-RELATED"/>
    <property type="match status" value="1"/>
</dbReference>
<evidence type="ECO:0000256" key="2">
    <source>
        <dbReference type="ARBA" id="ARBA00022603"/>
    </source>
</evidence>
<protein>
    <recommendedName>
        <fullName evidence="4">Methyltransferase type 12 domain-containing protein</fullName>
    </recommendedName>
</protein>
<name>A0AAV7FQ91_DENCH</name>
<dbReference type="EMBL" id="JAGFBR010000017">
    <property type="protein sequence ID" value="KAH0451785.1"/>
    <property type="molecule type" value="Genomic_DNA"/>
</dbReference>
<proteinExistence type="inferred from homology"/>
<evidence type="ECO:0000256" key="1">
    <source>
        <dbReference type="ARBA" id="ARBA00009725"/>
    </source>
</evidence>
<dbReference type="GO" id="GO:0008757">
    <property type="term" value="F:S-adenosylmethionine-dependent methyltransferase activity"/>
    <property type="evidence" value="ECO:0007669"/>
    <property type="project" value="UniProtKB-ARBA"/>
</dbReference>
<dbReference type="Pfam" id="PF10294">
    <property type="entry name" value="Methyltransf_16"/>
    <property type="match status" value="1"/>
</dbReference>
<gene>
    <name evidence="5" type="ORF">IEQ34_019084</name>
</gene>
<dbReference type="PANTHER" id="PTHR22809:SF5">
    <property type="entry name" value="TRNA N(3)-METHYLCYTIDINE METHYLTRANSFERASE METTL6"/>
    <property type="match status" value="1"/>
</dbReference>
<reference evidence="5 6" key="1">
    <citation type="journal article" date="2021" name="Hortic Res">
        <title>Chromosome-scale assembly of the Dendrobium chrysotoxum genome enhances the understanding of orchid evolution.</title>
        <authorList>
            <person name="Zhang Y."/>
            <person name="Zhang G.Q."/>
            <person name="Zhang D."/>
            <person name="Liu X.D."/>
            <person name="Xu X.Y."/>
            <person name="Sun W.H."/>
            <person name="Yu X."/>
            <person name="Zhu X."/>
            <person name="Wang Z.W."/>
            <person name="Zhao X."/>
            <person name="Zhong W.Y."/>
            <person name="Chen H."/>
            <person name="Yin W.L."/>
            <person name="Huang T."/>
            <person name="Niu S.C."/>
            <person name="Liu Z.J."/>
        </authorList>
    </citation>
    <scope>NUCLEOTIDE SEQUENCE [LARGE SCALE GENOMIC DNA]</scope>
    <source>
        <strain evidence="5">Lindl</strain>
    </source>
</reference>
<dbReference type="Pfam" id="PF08242">
    <property type="entry name" value="Methyltransf_12"/>
    <property type="match status" value="1"/>
</dbReference>
<dbReference type="InterPro" id="IPR013217">
    <property type="entry name" value="Methyltransf_12"/>
</dbReference>
<dbReference type="SUPFAM" id="SSF53335">
    <property type="entry name" value="S-adenosyl-L-methionine-dependent methyltransferases"/>
    <property type="match status" value="2"/>
</dbReference>
<dbReference type="CDD" id="cd02440">
    <property type="entry name" value="AdoMet_MTases"/>
    <property type="match status" value="1"/>
</dbReference>
<sequence length="598" mass="67791">MSPIGGLSQIFFKHEKNTNGGSSRGRADGLESFGLRYSRNCREALAAIDASDSTEVKKMQIYLTSSSSSGRQVTPFWKEKYEKEAKKYWDLFYKRHKNKFFKDRHYLDKEWGRYFEEGKKLVVLEAGCGVGNTIFPLVSTYPDIYVHACDFSPRAIDLVKAHDCFRDDQINAFVCDLTLEDLNDLIPSSSVDIVTMIFVLSAVAPEKMPVVLQNIRKVLKPNGHILIRDYAFGDLAQERLTSKEQQISENFYVRGDGTRAYYFSEDFLTNLFKESGFHVKEVSICNKEVENRSKDLVMKRRWIQAVFSLNFENNAGLARKSELEQADERFDLINSLKDRTIDAEVDMSESIVKMFDPDPSMNEINIIKPKGYSFRIRGLAREYQHTCQSTGLMLWESALLMCNLISENPSIVAGKTVLELGSGSAGICSIISVQFAEFVVSTDGDSEALKLLQDNIASNLEQNLVQKMAIRKLLWGDKQDLDAIKELDCYKGGFEVIIGTDVSYSPEAISPLFITTKELILKQTNGESKPALILCHIQRRVHEDSIVLAASQLGFRLRDRWVHGMCLNDGIISSWFASGSSCWNDFQNTPLTILYFEL</sequence>
<dbReference type="GO" id="GO:0032259">
    <property type="term" value="P:methylation"/>
    <property type="evidence" value="ECO:0007669"/>
    <property type="project" value="UniProtKB-KW"/>
</dbReference>
<keyword evidence="3" id="KW-0808">Transferase</keyword>
<organism evidence="5 6">
    <name type="scientific">Dendrobium chrysotoxum</name>
    <name type="common">Orchid</name>
    <dbReference type="NCBI Taxonomy" id="161865"/>
    <lineage>
        <taxon>Eukaryota</taxon>
        <taxon>Viridiplantae</taxon>
        <taxon>Streptophyta</taxon>
        <taxon>Embryophyta</taxon>
        <taxon>Tracheophyta</taxon>
        <taxon>Spermatophyta</taxon>
        <taxon>Magnoliopsida</taxon>
        <taxon>Liliopsida</taxon>
        <taxon>Asparagales</taxon>
        <taxon>Orchidaceae</taxon>
        <taxon>Epidendroideae</taxon>
        <taxon>Malaxideae</taxon>
        <taxon>Dendrobiinae</taxon>
        <taxon>Dendrobium</taxon>
    </lineage>
</organism>
<dbReference type="InterPro" id="IPR029063">
    <property type="entry name" value="SAM-dependent_MTases_sf"/>
</dbReference>
<dbReference type="AlphaFoldDB" id="A0AAV7FQ91"/>
<evidence type="ECO:0000313" key="5">
    <source>
        <dbReference type="EMBL" id="KAH0451785.1"/>
    </source>
</evidence>
<evidence type="ECO:0000313" key="6">
    <source>
        <dbReference type="Proteomes" id="UP000775213"/>
    </source>
</evidence>